<feature type="signal peptide" evidence="1">
    <location>
        <begin position="1"/>
        <end position="21"/>
    </location>
</feature>
<keyword evidence="1" id="KW-0732">Signal</keyword>
<dbReference type="PROSITE" id="PS51257">
    <property type="entry name" value="PROKAR_LIPOPROTEIN"/>
    <property type="match status" value="1"/>
</dbReference>
<evidence type="ECO:0000313" key="2">
    <source>
        <dbReference type="EMBL" id="TVT39210.1"/>
    </source>
</evidence>
<dbReference type="RefSeq" id="WP_144849846.1">
    <property type="nucleotide sequence ID" value="NZ_VMRJ01000004.1"/>
</dbReference>
<dbReference type="PANTHER" id="PTHR31460:SF3">
    <property type="entry name" value="MESOCENTIN"/>
    <property type="match status" value="1"/>
</dbReference>
<reference evidence="2 3" key="1">
    <citation type="submission" date="2019-07" db="EMBL/GenBank/DDBJ databases">
        <title>Hymenobacter sp. straun FUR1 Genome sequencing and assembly.</title>
        <authorList>
            <person name="Chhetri G."/>
        </authorList>
    </citation>
    <scope>NUCLEOTIDE SEQUENCE [LARGE SCALE GENOMIC DNA]</scope>
    <source>
        <strain evidence="2 3">Fur1</strain>
    </source>
</reference>
<dbReference type="PANTHER" id="PTHR31460">
    <property type="match status" value="1"/>
</dbReference>
<feature type="chain" id="PRO_5035157552" description="Gluconolaconase" evidence="1">
    <location>
        <begin position="22"/>
        <end position="334"/>
    </location>
</feature>
<evidence type="ECO:0008006" key="4">
    <source>
        <dbReference type="Google" id="ProtNLM"/>
    </source>
</evidence>
<evidence type="ECO:0000256" key="1">
    <source>
        <dbReference type="SAM" id="SignalP"/>
    </source>
</evidence>
<gene>
    <name evidence="2" type="ORF">FNT36_16255</name>
</gene>
<dbReference type="InterPro" id="IPR011042">
    <property type="entry name" value="6-blade_b-propeller_TolB-like"/>
</dbReference>
<protein>
    <recommendedName>
        <fullName evidence="4">Gluconolaconase</fullName>
    </recommendedName>
</protein>
<comment type="caution">
    <text evidence="2">The sequence shown here is derived from an EMBL/GenBank/DDBJ whole genome shotgun (WGS) entry which is preliminary data.</text>
</comment>
<dbReference type="AlphaFoldDB" id="A0A558BRR7"/>
<evidence type="ECO:0000313" key="3">
    <source>
        <dbReference type="Proteomes" id="UP000317624"/>
    </source>
</evidence>
<dbReference type="SUPFAM" id="SSF63829">
    <property type="entry name" value="Calcium-dependent phosphotriesterase"/>
    <property type="match status" value="1"/>
</dbReference>
<dbReference type="Gene3D" id="2.120.10.30">
    <property type="entry name" value="TolB, C-terminal domain"/>
    <property type="match status" value="1"/>
</dbReference>
<keyword evidence="3" id="KW-1185">Reference proteome</keyword>
<dbReference type="EMBL" id="VMRJ01000004">
    <property type="protein sequence ID" value="TVT39210.1"/>
    <property type="molecule type" value="Genomic_DNA"/>
</dbReference>
<proteinExistence type="predicted"/>
<name>A0A558BRR7_9BACT</name>
<dbReference type="InterPro" id="IPR053224">
    <property type="entry name" value="Sensory_adhesion_molecule"/>
</dbReference>
<dbReference type="OrthoDB" id="504981at2"/>
<accession>A0A558BRR7</accession>
<organism evidence="2 3">
    <name type="scientific">Hymenobacter setariae</name>
    <dbReference type="NCBI Taxonomy" id="2594794"/>
    <lineage>
        <taxon>Bacteria</taxon>
        <taxon>Pseudomonadati</taxon>
        <taxon>Bacteroidota</taxon>
        <taxon>Cytophagia</taxon>
        <taxon>Cytophagales</taxon>
        <taxon>Hymenobacteraceae</taxon>
        <taxon>Hymenobacter</taxon>
    </lineage>
</organism>
<dbReference type="Proteomes" id="UP000317624">
    <property type="component" value="Unassembled WGS sequence"/>
</dbReference>
<sequence length="334" mass="35412">MRSASSLLLRLSLGGTLLLSAAACDKDNDTDNDDPAQVTFTQAGLYPEGTQYDDDNDRFLVSSQTAGRIGQVADDGTYRQFADDERLVSTIGLKLDQASGRNRLLAAVSDPGYNTTRTTNDTRRKLAAVAIFDVTSGTRTGYVNLGSLRPAAAAHFANDIAVDDAGNAYVTDSFAPIIYKIDLQGVATVFLENAALAAPAGAFGLNGIVYHPGGYLIVAKSDEGALIKVPLANPSSFTKVTTTGLTLTGDDGLQLTDNNTLLVACNAQGQVYRLSSTDNFASVTQTGSFATGAVYPTTLARRDGQSYVLYSYLNALQQMQNPPVEKFSLTRVAF</sequence>